<dbReference type="InParanoid" id="A0A2J6TVP6"/>
<dbReference type="STRING" id="1095630.A0A2J6TVP6"/>
<dbReference type="Proteomes" id="UP000235371">
    <property type="component" value="Unassembled WGS sequence"/>
</dbReference>
<evidence type="ECO:0000313" key="2">
    <source>
        <dbReference type="EMBL" id="PMD67077.1"/>
    </source>
</evidence>
<feature type="non-terminal residue" evidence="2">
    <location>
        <position position="1"/>
    </location>
</feature>
<dbReference type="RefSeq" id="XP_024743981.1">
    <property type="nucleotide sequence ID" value="XM_024873674.1"/>
</dbReference>
<keyword evidence="3" id="KW-1185">Reference proteome</keyword>
<organism evidence="2 3">
    <name type="scientific">Hyaloscypha bicolor E</name>
    <dbReference type="NCBI Taxonomy" id="1095630"/>
    <lineage>
        <taxon>Eukaryota</taxon>
        <taxon>Fungi</taxon>
        <taxon>Dikarya</taxon>
        <taxon>Ascomycota</taxon>
        <taxon>Pezizomycotina</taxon>
        <taxon>Leotiomycetes</taxon>
        <taxon>Helotiales</taxon>
        <taxon>Hyaloscyphaceae</taxon>
        <taxon>Hyaloscypha</taxon>
        <taxon>Hyaloscypha bicolor</taxon>
    </lineage>
</organism>
<dbReference type="GO" id="GO:0008236">
    <property type="term" value="F:serine-type peptidase activity"/>
    <property type="evidence" value="ECO:0007669"/>
    <property type="project" value="InterPro"/>
</dbReference>
<feature type="domain" description="Peptidase S53 activation" evidence="1">
    <location>
        <begin position="3"/>
        <end position="58"/>
    </location>
</feature>
<accession>A0A2J6TVP6</accession>
<dbReference type="EMBL" id="KZ613740">
    <property type="protein sequence ID" value="PMD67077.1"/>
    <property type="molecule type" value="Genomic_DNA"/>
</dbReference>
<reference evidence="2 3" key="1">
    <citation type="submission" date="2016-04" db="EMBL/GenBank/DDBJ databases">
        <title>A degradative enzymes factory behind the ericoid mycorrhizal symbiosis.</title>
        <authorList>
            <consortium name="DOE Joint Genome Institute"/>
            <person name="Martino E."/>
            <person name="Morin E."/>
            <person name="Grelet G."/>
            <person name="Kuo A."/>
            <person name="Kohler A."/>
            <person name="Daghino S."/>
            <person name="Barry K."/>
            <person name="Choi C."/>
            <person name="Cichocki N."/>
            <person name="Clum A."/>
            <person name="Copeland A."/>
            <person name="Hainaut M."/>
            <person name="Haridas S."/>
            <person name="Labutti K."/>
            <person name="Lindquist E."/>
            <person name="Lipzen A."/>
            <person name="Khouja H.-R."/>
            <person name="Murat C."/>
            <person name="Ohm R."/>
            <person name="Olson A."/>
            <person name="Spatafora J."/>
            <person name="Veneault-Fourrey C."/>
            <person name="Henrissat B."/>
            <person name="Grigoriev I."/>
            <person name="Martin F."/>
            <person name="Perotto S."/>
        </authorList>
    </citation>
    <scope>NUCLEOTIDE SEQUENCE [LARGE SCALE GENOMIC DNA]</scope>
    <source>
        <strain evidence="2 3">E</strain>
    </source>
</reference>
<name>A0A2J6TVP6_9HELO</name>
<protein>
    <recommendedName>
        <fullName evidence="1">Peptidase S53 activation domain-containing protein</fullName>
    </recommendedName>
</protein>
<dbReference type="GeneID" id="36581754"/>
<sequence length="59" mass="6864">VDSGIREERVSQSTNKAWLKFDSSINEIERLFQTKHYYYEHANGGPNNIGCEDYKVPVE</sequence>
<dbReference type="SUPFAM" id="SSF54897">
    <property type="entry name" value="Protease propeptides/inhibitors"/>
    <property type="match status" value="1"/>
</dbReference>
<evidence type="ECO:0000259" key="1">
    <source>
        <dbReference type="Pfam" id="PF09286"/>
    </source>
</evidence>
<dbReference type="Pfam" id="PF09286">
    <property type="entry name" value="Pro-kuma_activ"/>
    <property type="match status" value="1"/>
</dbReference>
<dbReference type="AlphaFoldDB" id="A0A2J6TVP6"/>
<dbReference type="InterPro" id="IPR015366">
    <property type="entry name" value="S53_propep"/>
</dbReference>
<proteinExistence type="predicted"/>
<gene>
    <name evidence="2" type="ORF">K444DRAFT_516307</name>
</gene>
<evidence type="ECO:0000313" key="3">
    <source>
        <dbReference type="Proteomes" id="UP000235371"/>
    </source>
</evidence>